<dbReference type="GO" id="GO:0016740">
    <property type="term" value="F:transferase activity"/>
    <property type="evidence" value="ECO:0007669"/>
    <property type="project" value="UniProtKB-KW"/>
</dbReference>
<organism evidence="1 2">
    <name type="scientific">Chromatocurvus halotolerans</name>
    <dbReference type="NCBI Taxonomy" id="1132028"/>
    <lineage>
        <taxon>Bacteria</taxon>
        <taxon>Pseudomonadati</taxon>
        <taxon>Pseudomonadota</taxon>
        <taxon>Gammaproteobacteria</taxon>
        <taxon>Cellvibrionales</taxon>
        <taxon>Halieaceae</taxon>
        <taxon>Chromatocurvus</taxon>
    </lineage>
</organism>
<dbReference type="OrthoDB" id="7029230at2"/>
<gene>
    <name evidence="1" type="ORF">EV688_11413</name>
</gene>
<comment type="caution">
    <text evidence="1">The sequence shown here is derived from an EMBL/GenBank/DDBJ whole genome shotgun (WGS) entry which is preliminary data.</text>
</comment>
<evidence type="ECO:0000313" key="1">
    <source>
        <dbReference type="EMBL" id="TCO74300.1"/>
    </source>
</evidence>
<dbReference type="SUPFAM" id="SSF52540">
    <property type="entry name" value="P-loop containing nucleoside triphosphate hydrolases"/>
    <property type="match status" value="1"/>
</dbReference>
<accession>A0A4V2SB71</accession>
<protein>
    <submittedName>
        <fullName evidence="1">Sulfotransferase family protein</fullName>
    </submittedName>
</protein>
<proteinExistence type="predicted"/>
<keyword evidence="1" id="KW-0808">Transferase</keyword>
<keyword evidence="2" id="KW-1185">Reference proteome</keyword>
<reference evidence="1 2" key="1">
    <citation type="submission" date="2019-03" db="EMBL/GenBank/DDBJ databases">
        <title>Genomic Encyclopedia of Type Strains, Phase IV (KMG-IV): sequencing the most valuable type-strain genomes for metagenomic binning, comparative biology and taxonomic classification.</title>
        <authorList>
            <person name="Goeker M."/>
        </authorList>
    </citation>
    <scope>NUCLEOTIDE SEQUENCE [LARGE SCALE GENOMIC DNA]</scope>
    <source>
        <strain evidence="1 2">DSM 23344</strain>
    </source>
</reference>
<dbReference type="Gene3D" id="3.40.50.300">
    <property type="entry name" value="P-loop containing nucleotide triphosphate hydrolases"/>
    <property type="match status" value="1"/>
</dbReference>
<dbReference type="InterPro" id="IPR027417">
    <property type="entry name" value="P-loop_NTPase"/>
</dbReference>
<dbReference type="Proteomes" id="UP000294980">
    <property type="component" value="Unassembled WGS sequence"/>
</dbReference>
<dbReference type="AlphaFoldDB" id="A0A4V2SB71"/>
<evidence type="ECO:0000313" key="2">
    <source>
        <dbReference type="Proteomes" id="UP000294980"/>
    </source>
</evidence>
<dbReference type="RefSeq" id="WP_117319097.1">
    <property type="nucleotide sequence ID" value="NZ_QQSW01000018.1"/>
</dbReference>
<dbReference type="EMBL" id="SLWX01000014">
    <property type="protein sequence ID" value="TCO74300.1"/>
    <property type="molecule type" value="Genomic_DNA"/>
</dbReference>
<sequence length="214" mass="23930">MPDHILIFGMPRSGTTWIGKIFDSSPDTFYLHEPDSVRPDNTLPLLLDSSSTQLHERIEGWLQVRDEKVIGSRPYFRKSYRSPMQQRIFELSAYLAKAAKSVSRRVSLTPLSRGTQPAATVWKSIESVGRLPAILDALPVSRAIHIVRHPCGQAASKLRGSATGRFDDSASIWNDTALFEKLIAQSGTTTWDIQDILAITPTERLAVRWGLMND</sequence>
<name>A0A4V2SB71_9GAMM</name>
<dbReference type="Pfam" id="PF13469">
    <property type="entry name" value="Sulfotransfer_3"/>
    <property type="match status" value="1"/>
</dbReference>